<dbReference type="Proteomes" id="UP000050920">
    <property type="component" value="Unassembled WGS sequence"/>
</dbReference>
<comment type="caution">
    <text evidence="2">The sequence shown here is derived from an EMBL/GenBank/DDBJ whole genome shotgun (WGS) entry which is preliminary data.</text>
</comment>
<protein>
    <recommendedName>
        <fullName evidence="1">DUF4429 domain-containing protein</fullName>
    </recommendedName>
</protein>
<accession>A0A0R2NTC4</accession>
<gene>
    <name evidence="2" type="ORF">DY78_GL000834</name>
</gene>
<dbReference type="AlphaFoldDB" id="A0A0R2NTC4"/>
<name>A0A0R2NTC4_9LACO</name>
<keyword evidence="3" id="KW-1185">Reference proteome</keyword>
<evidence type="ECO:0000313" key="3">
    <source>
        <dbReference type="Proteomes" id="UP000050920"/>
    </source>
</evidence>
<feature type="domain" description="DUF4429" evidence="1">
    <location>
        <begin position="19"/>
        <end position="73"/>
    </location>
</feature>
<sequence>MNKVFSFKREGKTTVTITDTNLTIERSGFLNQLQFHGIKQQTINLDSITNINYHPAKPKRGYIRLNTINGNAKDKNIIYFYGKNEEQLATELKAQLLSIIHSN</sequence>
<organism evidence="2 3">
    <name type="scientific">Lactiplantibacillus fabifermentans DSM 21115</name>
    <dbReference type="NCBI Taxonomy" id="1413187"/>
    <lineage>
        <taxon>Bacteria</taxon>
        <taxon>Bacillati</taxon>
        <taxon>Bacillota</taxon>
        <taxon>Bacilli</taxon>
        <taxon>Lactobacillales</taxon>
        <taxon>Lactobacillaceae</taxon>
        <taxon>Lactiplantibacillus</taxon>
    </lineage>
</organism>
<dbReference type="EMBL" id="AYGX02000123">
    <property type="protein sequence ID" value="KRO26538.1"/>
    <property type="molecule type" value="Genomic_DNA"/>
</dbReference>
<dbReference type="RefSeq" id="WP_024625073.1">
    <property type="nucleotide sequence ID" value="NZ_AYGX02000123.1"/>
</dbReference>
<proteinExistence type="predicted"/>
<evidence type="ECO:0000313" key="2">
    <source>
        <dbReference type="EMBL" id="KRO26538.1"/>
    </source>
</evidence>
<dbReference type="InterPro" id="IPR027860">
    <property type="entry name" value="DUF4429"/>
</dbReference>
<evidence type="ECO:0000259" key="1">
    <source>
        <dbReference type="Pfam" id="PF14472"/>
    </source>
</evidence>
<reference evidence="2 3" key="1">
    <citation type="journal article" date="2015" name="Genome Announc.">
        <title>Expanding the biotechnology potential of lactobacilli through comparative genomics of 213 strains and associated genera.</title>
        <authorList>
            <person name="Sun Z."/>
            <person name="Harris H.M."/>
            <person name="McCann A."/>
            <person name="Guo C."/>
            <person name="Argimon S."/>
            <person name="Zhang W."/>
            <person name="Yang X."/>
            <person name="Jeffery I.B."/>
            <person name="Cooney J.C."/>
            <person name="Kagawa T.F."/>
            <person name="Liu W."/>
            <person name="Song Y."/>
            <person name="Salvetti E."/>
            <person name="Wrobel A."/>
            <person name="Rasinkangas P."/>
            <person name="Parkhill J."/>
            <person name="Rea M.C."/>
            <person name="O'Sullivan O."/>
            <person name="Ritari J."/>
            <person name="Douillard F.P."/>
            <person name="Paul Ross R."/>
            <person name="Yang R."/>
            <person name="Briner A.E."/>
            <person name="Felis G.E."/>
            <person name="de Vos W.M."/>
            <person name="Barrangou R."/>
            <person name="Klaenhammer T.R."/>
            <person name="Caufield P.W."/>
            <person name="Cui Y."/>
            <person name="Zhang H."/>
            <person name="O'Toole P.W."/>
        </authorList>
    </citation>
    <scope>NUCLEOTIDE SEQUENCE [LARGE SCALE GENOMIC DNA]</scope>
    <source>
        <strain evidence="2 3">DSM 21115</strain>
    </source>
</reference>
<dbReference type="Pfam" id="PF14472">
    <property type="entry name" value="DUF4429"/>
    <property type="match status" value="1"/>
</dbReference>